<protein>
    <submittedName>
        <fullName evidence="1">Uncharacterized protein</fullName>
    </submittedName>
</protein>
<organism evidence="1">
    <name type="scientific">Nothobranchius kuhntae</name>
    <name type="common">Beira killifish</name>
    <dbReference type="NCBI Taxonomy" id="321403"/>
    <lineage>
        <taxon>Eukaryota</taxon>
        <taxon>Metazoa</taxon>
        <taxon>Chordata</taxon>
        <taxon>Craniata</taxon>
        <taxon>Vertebrata</taxon>
        <taxon>Euteleostomi</taxon>
        <taxon>Actinopterygii</taxon>
        <taxon>Neopterygii</taxon>
        <taxon>Teleostei</taxon>
        <taxon>Neoteleostei</taxon>
        <taxon>Acanthomorphata</taxon>
        <taxon>Ovalentaria</taxon>
        <taxon>Atherinomorphae</taxon>
        <taxon>Cyprinodontiformes</taxon>
        <taxon>Nothobranchiidae</taxon>
        <taxon>Nothobranchius</taxon>
    </lineage>
</organism>
<reference evidence="1" key="2">
    <citation type="submission" date="2016-06" db="EMBL/GenBank/DDBJ databases">
        <title>The genome of a short-lived fish provides insights into sex chromosome evolution and the genetic control of aging.</title>
        <authorList>
            <person name="Reichwald K."/>
            <person name="Felder M."/>
            <person name="Petzold A."/>
            <person name="Koch P."/>
            <person name="Groth M."/>
            <person name="Platzer M."/>
        </authorList>
    </citation>
    <scope>NUCLEOTIDE SEQUENCE</scope>
    <source>
        <tissue evidence="1">Brain</tissue>
    </source>
</reference>
<feature type="non-terminal residue" evidence="1">
    <location>
        <position position="69"/>
    </location>
</feature>
<evidence type="ECO:0000313" key="1">
    <source>
        <dbReference type="EMBL" id="SBR21894.1"/>
    </source>
</evidence>
<accession>A0A1A8JR80</accession>
<proteinExistence type="predicted"/>
<dbReference type="EMBL" id="HAEE01001874">
    <property type="protein sequence ID" value="SBR21894.1"/>
    <property type="molecule type" value="Transcribed_RNA"/>
</dbReference>
<reference evidence="1" key="1">
    <citation type="submission" date="2016-05" db="EMBL/GenBank/DDBJ databases">
        <authorList>
            <person name="Lavstsen T."/>
            <person name="Jespersen J.S."/>
        </authorList>
    </citation>
    <scope>NUCLEOTIDE SEQUENCE</scope>
    <source>
        <tissue evidence="1">Brain</tissue>
    </source>
</reference>
<dbReference type="AlphaFoldDB" id="A0A1A8JR80"/>
<gene>
    <name evidence="1" type="primary">Nfu_g_1_012585</name>
</gene>
<feature type="non-terminal residue" evidence="1">
    <location>
        <position position="1"/>
    </location>
</feature>
<sequence>CRQQILLHLNFTISFRYKGSDTHLLYTTPPTTHIIPLHIHSHIVTQSLPCIIISLENNKIPFNYIPDSA</sequence>
<name>A0A1A8JR80_NOTKU</name>